<reference evidence="1 2" key="1">
    <citation type="journal article" date="2015" name="Nature">
        <title>rRNA introns, odd ribosomes, and small enigmatic genomes across a large radiation of phyla.</title>
        <authorList>
            <person name="Brown C.T."/>
            <person name="Hug L.A."/>
            <person name="Thomas B.C."/>
            <person name="Sharon I."/>
            <person name="Castelle C.J."/>
            <person name="Singh A."/>
            <person name="Wilkins M.J."/>
            <person name="Williams K.H."/>
            <person name="Banfield J.F."/>
        </authorList>
    </citation>
    <scope>NUCLEOTIDE SEQUENCE [LARGE SCALE GENOMIC DNA]</scope>
</reference>
<name>A0A0G1X7G5_UNCK3</name>
<evidence type="ECO:0000313" key="1">
    <source>
        <dbReference type="EMBL" id="KKW26946.1"/>
    </source>
</evidence>
<dbReference type="SUPFAM" id="SSF52540">
    <property type="entry name" value="P-loop containing nucleoside triphosphate hydrolases"/>
    <property type="match status" value="1"/>
</dbReference>
<dbReference type="AlphaFoldDB" id="A0A0G1X7G5"/>
<protein>
    <submittedName>
        <fullName evidence="1">Polymerase III subunit delta' protein</fullName>
    </submittedName>
</protein>
<dbReference type="InterPro" id="IPR050238">
    <property type="entry name" value="DNA_Rep/Repair_Clamp_Loader"/>
</dbReference>
<sequence length="288" mass="32204">MEVVTNIFDGLMGQARAKAFLGAAFANDKLPQTMIFVGPKGVGRKTTATMLARAVHNNPQKNHPDTFMFADVLEELRAQDQAGPMRAATDALIKFLSRSPIASRCKVAIIENAEDLSEASQNALLKTLEEPLGDSLLILTAEDEQRMLPTITSRAVPVTFTPLTDGEMKQALPQIGDAILLAAQGSAGWAKLMMEQPERWNEEKSIANFWLQVFESTTEERFRWAETMREREDAIRFLRSGLRVWHQEWLKQPDITSGSRLARLQQTVMQVRDNVNPRVAMEALLLGV</sequence>
<dbReference type="InterPro" id="IPR027417">
    <property type="entry name" value="P-loop_NTPase"/>
</dbReference>
<accession>A0A0G1X7G5</accession>
<comment type="caution">
    <text evidence="1">The sequence shown here is derived from an EMBL/GenBank/DDBJ whole genome shotgun (WGS) entry which is preliminary data.</text>
</comment>
<dbReference type="PANTHER" id="PTHR11669">
    <property type="entry name" value="REPLICATION FACTOR C / DNA POLYMERASE III GAMMA-TAU SUBUNIT"/>
    <property type="match status" value="1"/>
</dbReference>
<dbReference type="Pfam" id="PF13177">
    <property type="entry name" value="DNA_pol3_delta2"/>
    <property type="match status" value="1"/>
</dbReference>
<proteinExistence type="predicted"/>
<organism evidence="1 2">
    <name type="scientific">candidate division Kazan bacterium GW2011_GWB1_52_7</name>
    <dbReference type="NCBI Taxonomy" id="1620414"/>
    <lineage>
        <taxon>Bacteria</taxon>
        <taxon>Bacteria division Kazan-3B-28</taxon>
    </lineage>
</organism>
<gene>
    <name evidence="1" type="ORF">VF00_C0002G0271</name>
</gene>
<dbReference type="PANTHER" id="PTHR11669:SF8">
    <property type="entry name" value="DNA POLYMERASE III SUBUNIT DELTA"/>
    <property type="match status" value="1"/>
</dbReference>
<dbReference type="Gene3D" id="3.40.50.300">
    <property type="entry name" value="P-loop containing nucleotide triphosphate hydrolases"/>
    <property type="match status" value="1"/>
</dbReference>
<dbReference type="EMBL" id="LCRB01000002">
    <property type="protein sequence ID" value="KKW26946.1"/>
    <property type="molecule type" value="Genomic_DNA"/>
</dbReference>
<dbReference type="GO" id="GO:0006261">
    <property type="term" value="P:DNA-templated DNA replication"/>
    <property type="evidence" value="ECO:0007669"/>
    <property type="project" value="TreeGrafter"/>
</dbReference>
<evidence type="ECO:0000313" key="2">
    <source>
        <dbReference type="Proteomes" id="UP000034913"/>
    </source>
</evidence>
<dbReference type="Proteomes" id="UP000034913">
    <property type="component" value="Unassembled WGS sequence"/>
</dbReference>